<dbReference type="HAMAP" id="MF_00758">
    <property type="entry name" value="UPF0301"/>
    <property type="match status" value="1"/>
</dbReference>
<dbReference type="PANTHER" id="PTHR30327">
    <property type="entry name" value="UNCHARACTERIZED PROTEIN YQGE"/>
    <property type="match status" value="1"/>
</dbReference>
<evidence type="ECO:0000313" key="1">
    <source>
        <dbReference type="EMBL" id="OIR02978.1"/>
    </source>
</evidence>
<sequence>MIDIATGTLLISDPFLKDPNFLRTVVVICDHQYEGSFGFVLNKLYDQKIGELVPDLEGIDFPVYYGGPVQTNTLHFLHQRPELIDGGILVTDNVYWGGDFETVIELLKENRLKQNDIRFYIGYSGWGEGQLEEELKTKSWITSQGTSKLIFHRNADMIWKDALRNLGGEYAQMINYPIDPQLN</sequence>
<dbReference type="Pfam" id="PF02622">
    <property type="entry name" value="DUF179"/>
    <property type="match status" value="1"/>
</dbReference>
<protein>
    <submittedName>
        <fullName evidence="1">Uncharacterized protein</fullName>
    </submittedName>
</protein>
<dbReference type="InterPro" id="IPR003774">
    <property type="entry name" value="AlgH-like"/>
</dbReference>
<accession>A0A1J5S4I4</accession>
<proteinExistence type="inferred from homology"/>
<name>A0A1J5S4I4_9ZZZZ</name>
<dbReference type="AlphaFoldDB" id="A0A1J5S4I4"/>
<dbReference type="GO" id="GO:0005829">
    <property type="term" value="C:cytosol"/>
    <property type="evidence" value="ECO:0007669"/>
    <property type="project" value="TreeGrafter"/>
</dbReference>
<organism evidence="1">
    <name type="scientific">mine drainage metagenome</name>
    <dbReference type="NCBI Taxonomy" id="410659"/>
    <lineage>
        <taxon>unclassified sequences</taxon>
        <taxon>metagenomes</taxon>
        <taxon>ecological metagenomes</taxon>
    </lineage>
</organism>
<dbReference type="Gene3D" id="3.40.1740.10">
    <property type="entry name" value="VC0467-like"/>
    <property type="match status" value="1"/>
</dbReference>
<comment type="caution">
    <text evidence="1">The sequence shown here is derived from an EMBL/GenBank/DDBJ whole genome shotgun (WGS) entry which is preliminary data.</text>
</comment>
<dbReference type="SUPFAM" id="SSF143456">
    <property type="entry name" value="VC0467-like"/>
    <property type="match status" value="1"/>
</dbReference>
<reference evidence="1" key="1">
    <citation type="submission" date="2016-10" db="EMBL/GenBank/DDBJ databases">
        <title>Sequence of Gallionella enrichment culture.</title>
        <authorList>
            <person name="Poehlein A."/>
            <person name="Muehling M."/>
            <person name="Daniel R."/>
        </authorList>
    </citation>
    <scope>NUCLEOTIDE SEQUENCE</scope>
</reference>
<dbReference type="EMBL" id="MLJW01000070">
    <property type="protein sequence ID" value="OIR02978.1"/>
    <property type="molecule type" value="Genomic_DNA"/>
</dbReference>
<gene>
    <name evidence="1" type="ORF">GALL_149780</name>
</gene>
<dbReference type="PANTHER" id="PTHR30327:SF1">
    <property type="entry name" value="UPF0301 PROTEIN YQGE"/>
    <property type="match status" value="1"/>
</dbReference>